<reference evidence="3 4" key="1">
    <citation type="journal article" date="2018" name="Sci. Rep.">
        <title>Genomic signatures of local adaptation to the degree of environmental predictability in rotifers.</title>
        <authorList>
            <person name="Franch-Gras L."/>
            <person name="Hahn C."/>
            <person name="Garcia-Roger E.M."/>
            <person name="Carmona M.J."/>
            <person name="Serra M."/>
            <person name="Gomez A."/>
        </authorList>
    </citation>
    <scope>NUCLEOTIDE SEQUENCE [LARGE SCALE GENOMIC DNA]</scope>
    <source>
        <strain evidence="3">HYR1</strain>
    </source>
</reference>
<dbReference type="EMBL" id="REGN01007139">
    <property type="protein sequence ID" value="RNA07149.1"/>
    <property type="molecule type" value="Genomic_DNA"/>
</dbReference>
<feature type="compositionally biased region" description="Basic residues" evidence="1">
    <location>
        <begin position="71"/>
        <end position="84"/>
    </location>
</feature>
<proteinExistence type="predicted"/>
<feature type="domain" description="Integrase p58-like C-terminal" evidence="2">
    <location>
        <begin position="3"/>
        <end position="38"/>
    </location>
</feature>
<protein>
    <recommendedName>
        <fullName evidence="2">Integrase p58-like C-terminal domain-containing protein</fullName>
    </recommendedName>
</protein>
<gene>
    <name evidence="3" type="ORF">BpHYR1_041705</name>
</gene>
<dbReference type="InterPro" id="IPR054465">
    <property type="entry name" value="Integrase_p58-like_C"/>
</dbReference>
<dbReference type="AlphaFoldDB" id="A0A3M7Q7D4"/>
<keyword evidence="4" id="KW-1185">Reference proteome</keyword>
<dbReference type="Proteomes" id="UP000276133">
    <property type="component" value="Unassembled WGS sequence"/>
</dbReference>
<evidence type="ECO:0000259" key="2">
    <source>
        <dbReference type="Pfam" id="PF22938"/>
    </source>
</evidence>
<sequence>MGGPFSIVVKVGPVSYKIKKVGPAKPKVKLVHHNRLKKYHGCVSAPINIDLQNKTSPINESRKNLIGNHQSKTKPKRKQVKSRTSKSNGDVGTREVLDGPLPDTVAPEISESSEKQTTNVLEESLESALESADKDEQYELNHYLRKQTQQLPKSTRKSLGKRQPVNQNGSRYYGAWRP</sequence>
<evidence type="ECO:0000313" key="4">
    <source>
        <dbReference type="Proteomes" id="UP000276133"/>
    </source>
</evidence>
<name>A0A3M7Q7D4_BRAPC</name>
<comment type="caution">
    <text evidence="3">The sequence shown here is derived from an EMBL/GenBank/DDBJ whole genome shotgun (WGS) entry which is preliminary data.</text>
</comment>
<dbReference type="Pfam" id="PF22938">
    <property type="entry name" value="Integrase_p58_C"/>
    <property type="match status" value="1"/>
</dbReference>
<feature type="region of interest" description="Disordered" evidence="1">
    <location>
        <begin position="54"/>
        <end position="178"/>
    </location>
</feature>
<accession>A0A3M7Q7D4</accession>
<evidence type="ECO:0000313" key="3">
    <source>
        <dbReference type="EMBL" id="RNA07149.1"/>
    </source>
</evidence>
<evidence type="ECO:0000256" key="1">
    <source>
        <dbReference type="SAM" id="MobiDB-lite"/>
    </source>
</evidence>
<organism evidence="3 4">
    <name type="scientific">Brachionus plicatilis</name>
    <name type="common">Marine rotifer</name>
    <name type="synonym">Brachionus muelleri</name>
    <dbReference type="NCBI Taxonomy" id="10195"/>
    <lineage>
        <taxon>Eukaryota</taxon>
        <taxon>Metazoa</taxon>
        <taxon>Spiralia</taxon>
        <taxon>Gnathifera</taxon>
        <taxon>Rotifera</taxon>
        <taxon>Eurotatoria</taxon>
        <taxon>Monogononta</taxon>
        <taxon>Pseudotrocha</taxon>
        <taxon>Ploima</taxon>
        <taxon>Brachionidae</taxon>
        <taxon>Brachionus</taxon>
    </lineage>
</organism>